<dbReference type="Pfam" id="PF00078">
    <property type="entry name" value="RVT_1"/>
    <property type="match status" value="1"/>
</dbReference>
<evidence type="ECO:0000259" key="2">
    <source>
        <dbReference type="Pfam" id="PF00078"/>
    </source>
</evidence>
<proteinExistence type="predicted"/>
<organism evidence="3">
    <name type="scientific">Vitis vinifera</name>
    <name type="common">Grape</name>
    <dbReference type="NCBI Taxonomy" id="29760"/>
    <lineage>
        <taxon>Eukaryota</taxon>
        <taxon>Viridiplantae</taxon>
        <taxon>Streptophyta</taxon>
        <taxon>Embryophyta</taxon>
        <taxon>Tracheophyta</taxon>
        <taxon>Spermatophyta</taxon>
        <taxon>Magnoliopsida</taxon>
        <taxon>eudicotyledons</taxon>
        <taxon>Gunneridae</taxon>
        <taxon>Pentapetalae</taxon>
        <taxon>rosids</taxon>
        <taxon>Vitales</taxon>
        <taxon>Vitaceae</taxon>
        <taxon>Viteae</taxon>
        <taxon>Vitis</taxon>
    </lineage>
</organism>
<protein>
    <recommendedName>
        <fullName evidence="2">Reverse transcriptase domain-containing protein</fullName>
    </recommendedName>
</protein>
<dbReference type="EMBL" id="AM452440">
    <property type="protein sequence ID" value="CAN76640.1"/>
    <property type="molecule type" value="Genomic_DNA"/>
</dbReference>
<dbReference type="PANTHER" id="PTHR24559">
    <property type="entry name" value="TRANSPOSON TY3-I GAG-POL POLYPROTEIN"/>
    <property type="match status" value="1"/>
</dbReference>
<sequence>MDDLFRQADKYSMLEDEVRAASQQVLVTNRPTKNNEASSSKPLNQSRQASKSPKPIKTDLAKRDWNGLNVSPTSRPVGEKVQHFHLDRQKIIQEEIDKLLATGFIRDVKYPDWLANVVVVPKKNEKWRVCVDYTNLNDVCLKDSFPFPRIDQIVDATVRHEMFSFLDTFSEYHQIPMFWSDEKNTTFVTPQGLYCYKAFHLMRAYNMKLNPAKCAFGINTRKFLRFMVTQRGIEVNPAQVKVVLKTIALNNKKELQRLTGCLVALGHFITRFTDKLRPFFLTLRGASTFDSLT</sequence>
<feature type="region of interest" description="Disordered" evidence="1">
    <location>
        <begin position="22"/>
        <end position="72"/>
    </location>
</feature>
<feature type="domain" description="Reverse transcriptase" evidence="2">
    <location>
        <begin position="120"/>
        <end position="254"/>
    </location>
</feature>
<name>A5BAN0_VITVI</name>
<dbReference type="InterPro" id="IPR043502">
    <property type="entry name" value="DNA/RNA_pol_sf"/>
</dbReference>
<accession>A5BAN0</accession>
<dbReference type="InterPro" id="IPR043128">
    <property type="entry name" value="Rev_trsase/Diguanyl_cyclase"/>
</dbReference>
<gene>
    <name evidence="3" type="ORF">VITISV_012714</name>
</gene>
<feature type="compositionally biased region" description="Polar residues" evidence="1">
    <location>
        <begin position="22"/>
        <end position="51"/>
    </location>
</feature>
<dbReference type="SUPFAM" id="SSF56672">
    <property type="entry name" value="DNA/RNA polymerases"/>
    <property type="match status" value="1"/>
</dbReference>
<dbReference type="CDD" id="cd01647">
    <property type="entry name" value="RT_LTR"/>
    <property type="match status" value="1"/>
</dbReference>
<reference evidence="3" key="1">
    <citation type="journal article" date="2007" name="PLoS ONE">
        <title>The first genome sequence of an elite grapevine cultivar (Pinot noir Vitis vinifera L.): coping with a highly heterozygous genome.</title>
        <authorList>
            <person name="Velasco R."/>
            <person name="Zharkikh A."/>
            <person name="Troggio M."/>
            <person name="Cartwright D.A."/>
            <person name="Cestaro A."/>
            <person name="Pruss D."/>
            <person name="Pindo M."/>
            <person name="FitzGerald L.M."/>
            <person name="Vezzulli S."/>
            <person name="Reid J."/>
            <person name="Malacarne G."/>
            <person name="Iliev D."/>
            <person name="Coppola G."/>
            <person name="Wardell B."/>
            <person name="Micheletti D."/>
            <person name="Macalma T."/>
            <person name="Facci M."/>
            <person name="Mitchell J.T."/>
            <person name="Perazzolli M."/>
            <person name="Eldredge G."/>
            <person name="Gatto P."/>
            <person name="Oyzerski R."/>
            <person name="Moretto M."/>
            <person name="Gutin N."/>
            <person name="Stefanini M."/>
            <person name="Chen Y."/>
            <person name="Segala C."/>
            <person name="Davenport C."/>
            <person name="Dematte L."/>
            <person name="Mraz A."/>
            <person name="Battilana J."/>
            <person name="Stormo K."/>
            <person name="Costa F."/>
            <person name="Tao Q."/>
            <person name="Si-Ammour A."/>
            <person name="Harkins T."/>
            <person name="Lackey A."/>
            <person name="Perbost C."/>
            <person name="Taillon B."/>
            <person name="Stella A."/>
            <person name="Solovyev V."/>
            <person name="Fawcett J.A."/>
            <person name="Sterck L."/>
            <person name="Vandepoele K."/>
            <person name="Grando S.M."/>
            <person name="Toppo S."/>
            <person name="Moser C."/>
            <person name="Lanchbury J."/>
            <person name="Bogden R."/>
            <person name="Skolnick M."/>
            <person name="Sgaramella V."/>
            <person name="Bhatnagar S.K."/>
            <person name="Fontana P."/>
            <person name="Gutin A."/>
            <person name="Van de Peer Y."/>
            <person name="Salamini F."/>
            <person name="Viola R."/>
        </authorList>
    </citation>
    <scope>NUCLEOTIDE SEQUENCE</scope>
</reference>
<evidence type="ECO:0000313" key="3">
    <source>
        <dbReference type="EMBL" id="CAN76640.1"/>
    </source>
</evidence>
<dbReference type="Gene3D" id="3.10.10.10">
    <property type="entry name" value="HIV Type 1 Reverse Transcriptase, subunit A, domain 1"/>
    <property type="match status" value="1"/>
</dbReference>
<dbReference type="InterPro" id="IPR053134">
    <property type="entry name" value="RNA-dir_DNA_polymerase"/>
</dbReference>
<dbReference type="InterPro" id="IPR000477">
    <property type="entry name" value="RT_dom"/>
</dbReference>
<dbReference type="Gene3D" id="3.30.70.270">
    <property type="match status" value="1"/>
</dbReference>
<dbReference type="AlphaFoldDB" id="A5BAN0"/>
<dbReference type="PANTHER" id="PTHR24559:SF444">
    <property type="entry name" value="REVERSE TRANSCRIPTASE DOMAIN-CONTAINING PROTEIN"/>
    <property type="match status" value="1"/>
</dbReference>
<evidence type="ECO:0000256" key="1">
    <source>
        <dbReference type="SAM" id="MobiDB-lite"/>
    </source>
</evidence>
<feature type="compositionally biased region" description="Basic and acidic residues" evidence="1">
    <location>
        <begin position="56"/>
        <end position="65"/>
    </location>
</feature>